<name>A0A094WJG1_ALKAL</name>
<dbReference type="eggNOG" id="COG2329">
    <property type="taxonomic scope" value="Bacteria"/>
</dbReference>
<dbReference type="InterPro" id="IPR011008">
    <property type="entry name" value="Dimeric_a/b-barrel"/>
</dbReference>
<dbReference type="EMBL" id="ALPT02000081">
    <property type="protein sequence ID" value="KGA96093.1"/>
    <property type="molecule type" value="Genomic_DNA"/>
</dbReference>
<dbReference type="AlphaFoldDB" id="A0A094WJG1"/>
<dbReference type="PANTHER" id="PTHR34474:SF2">
    <property type="entry name" value="SIGNAL TRANSDUCTION PROTEIN TRAP"/>
    <property type="match status" value="1"/>
</dbReference>
<dbReference type="PANTHER" id="PTHR34474">
    <property type="entry name" value="SIGNAL TRANSDUCTION PROTEIN TRAP"/>
    <property type="match status" value="1"/>
</dbReference>
<dbReference type="InterPro" id="IPR050404">
    <property type="entry name" value="Heme-degrading_MO"/>
</dbReference>
<gene>
    <name evidence="3" type="ORF">AJ85_13425</name>
    <name evidence="2" type="ORF">BALCAV_0218415</name>
</gene>
<protein>
    <submittedName>
        <fullName evidence="2">Antibiotic biosynthesis monooxygenase</fullName>
    </submittedName>
</protein>
<keyword evidence="2" id="KW-0560">Oxidoreductase</keyword>
<dbReference type="Pfam" id="PF03992">
    <property type="entry name" value="ABM"/>
    <property type="match status" value="1"/>
</dbReference>
<dbReference type="Proteomes" id="UP000002754">
    <property type="component" value="Unassembled WGS sequence"/>
</dbReference>
<dbReference type="SUPFAM" id="SSF54909">
    <property type="entry name" value="Dimeric alpha+beta barrel"/>
    <property type="match status" value="1"/>
</dbReference>
<organism evidence="2 4">
    <name type="scientific">Alkalihalobacillus alcalophilus ATCC 27647 = CGMCC 1.3604</name>
    <dbReference type="NCBI Taxonomy" id="1218173"/>
    <lineage>
        <taxon>Bacteria</taxon>
        <taxon>Bacillati</taxon>
        <taxon>Bacillota</taxon>
        <taxon>Bacilli</taxon>
        <taxon>Bacillales</taxon>
        <taxon>Bacillaceae</taxon>
        <taxon>Alkalihalobacillus</taxon>
    </lineage>
</organism>
<dbReference type="Gene3D" id="3.30.70.100">
    <property type="match status" value="1"/>
</dbReference>
<dbReference type="OrthoDB" id="9798157at2"/>
<evidence type="ECO:0000313" key="4">
    <source>
        <dbReference type="Proteomes" id="UP000002754"/>
    </source>
</evidence>
<evidence type="ECO:0000313" key="5">
    <source>
        <dbReference type="Proteomes" id="UP000297014"/>
    </source>
</evidence>
<keyword evidence="4" id="KW-1185">Reference proteome</keyword>
<accession>A0A094WJG1</accession>
<evidence type="ECO:0000313" key="2">
    <source>
        <dbReference type="EMBL" id="KGA96093.1"/>
    </source>
</evidence>
<dbReference type="EMBL" id="JALP01000175">
    <property type="protein sequence ID" value="THG90089.1"/>
    <property type="molecule type" value="Genomic_DNA"/>
</dbReference>
<comment type="caution">
    <text evidence="2">The sequence shown here is derived from an EMBL/GenBank/DDBJ whole genome shotgun (WGS) entry which is preliminary data.</text>
</comment>
<feature type="domain" description="ABM" evidence="1">
    <location>
        <begin position="2"/>
        <end position="92"/>
    </location>
</feature>
<evidence type="ECO:0000259" key="1">
    <source>
        <dbReference type="PROSITE" id="PS51725"/>
    </source>
</evidence>
<dbReference type="PROSITE" id="PS51725">
    <property type="entry name" value="ABM"/>
    <property type="match status" value="1"/>
</dbReference>
<dbReference type="InterPro" id="IPR007138">
    <property type="entry name" value="ABM_dom"/>
</dbReference>
<proteinExistence type="predicted"/>
<dbReference type="Proteomes" id="UP000297014">
    <property type="component" value="Unassembled WGS sequence"/>
</dbReference>
<keyword evidence="2" id="KW-0503">Monooxygenase</keyword>
<reference evidence="3 5" key="2">
    <citation type="submission" date="2014-01" db="EMBL/GenBank/DDBJ databases">
        <title>Draft genome sequencing of Bacillus alcalophilus CGMCC 1.3604.</title>
        <authorList>
            <person name="Yang J."/>
            <person name="Diao L."/>
            <person name="Yang S."/>
        </authorList>
    </citation>
    <scope>NUCLEOTIDE SEQUENCE [LARGE SCALE GENOMIC DNA]</scope>
    <source>
        <strain evidence="3 5">CGMCC 1.3604</strain>
    </source>
</reference>
<reference evidence="2 4" key="1">
    <citation type="journal article" date="2014" name="Genome Announc.">
        <title>Draft Genome Sequence of Bacillus alcalophilus AV1934, a Classic Alkaliphile Isolated from Human Feces in 1934.</title>
        <authorList>
            <person name="Attie O."/>
            <person name="Jayaprakash A."/>
            <person name="Shah H."/>
            <person name="Paulsen I.T."/>
            <person name="Morino M."/>
            <person name="Takahashi Y."/>
            <person name="Narumi I."/>
            <person name="Sachidanandam R."/>
            <person name="Satoh K."/>
            <person name="Ito M."/>
            <person name="Krulwich T.A."/>
        </authorList>
    </citation>
    <scope>NUCLEOTIDE SEQUENCE [LARGE SCALE GENOMIC DNA]</scope>
    <source>
        <strain evidence="2 4">AV1934</strain>
    </source>
</reference>
<dbReference type="GO" id="GO:0004497">
    <property type="term" value="F:monooxygenase activity"/>
    <property type="evidence" value="ECO:0007669"/>
    <property type="project" value="UniProtKB-KW"/>
</dbReference>
<dbReference type="RefSeq" id="WP_003323440.1">
    <property type="nucleotide sequence ID" value="NZ_ALPT02000081.1"/>
</dbReference>
<sequence length="97" mass="11578">MIVEAVFLFIKSGQEESFEQSFSEAAPIISSMNGYLSHRLQRCLETKGKYLLTVEWERLKDHTIGFRQSPEYLNWKEKLHHYYEPFPEVEHFTIIHS</sequence>
<evidence type="ECO:0000313" key="3">
    <source>
        <dbReference type="EMBL" id="THG90089.1"/>
    </source>
</evidence>